<accession>A0A291TCH3</accession>
<keyword evidence="1" id="KW-0472">Membrane</keyword>
<gene>
    <name evidence="2" type="ORF">CRH10_11200</name>
</gene>
<proteinExistence type="predicted"/>
<dbReference type="Proteomes" id="UP000223709">
    <property type="component" value="Chromosome"/>
</dbReference>
<dbReference type="EMBL" id="CP023819">
    <property type="protein sequence ID" value="ATL90815.1"/>
    <property type="molecule type" value="Genomic_DNA"/>
</dbReference>
<name>A0A291TCH3_9FIRM</name>
<keyword evidence="1" id="KW-1133">Transmembrane helix</keyword>
<evidence type="ECO:0000313" key="3">
    <source>
        <dbReference type="Proteomes" id="UP000223709"/>
    </source>
</evidence>
<organism evidence="2 3">
    <name type="scientific">Faecalibacterium prausnitzii</name>
    <dbReference type="NCBI Taxonomy" id="853"/>
    <lineage>
        <taxon>Bacteria</taxon>
        <taxon>Bacillati</taxon>
        <taxon>Bacillota</taxon>
        <taxon>Clostridia</taxon>
        <taxon>Eubacteriales</taxon>
        <taxon>Oscillospiraceae</taxon>
        <taxon>Faecalibacterium</taxon>
    </lineage>
</organism>
<evidence type="ECO:0000256" key="1">
    <source>
        <dbReference type="SAM" id="Phobius"/>
    </source>
</evidence>
<evidence type="ECO:0000313" key="2">
    <source>
        <dbReference type="EMBL" id="ATL90815.1"/>
    </source>
</evidence>
<reference evidence="2 3" key="1">
    <citation type="submission" date="2017-10" db="EMBL/GenBank/DDBJ databases">
        <title>Complete Genome Sequence of Faecalibacterium prausnitzii isolated from the gut of healthy adult Indian.</title>
        <authorList>
            <person name="Bag S."/>
            <person name="Ghosh T.S."/>
            <person name="Das B."/>
        </authorList>
    </citation>
    <scope>NUCLEOTIDE SEQUENCE [LARGE SCALE GENOMIC DNA]</scope>
    <source>
        <strain evidence="2 3">Indica</strain>
    </source>
</reference>
<protein>
    <submittedName>
        <fullName evidence="2">Uncharacterized protein</fullName>
    </submittedName>
</protein>
<sequence>MMIWIGLILLICAGFSAYAGVSQLEQAKQRAKCSLDAFTERRNGVSCICLSVLFVILGVAINL</sequence>
<feature type="transmembrane region" description="Helical" evidence="1">
    <location>
        <begin position="43"/>
        <end position="61"/>
    </location>
</feature>
<dbReference type="AlphaFoldDB" id="A0A291TCH3"/>
<keyword evidence="1" id="KW-0812">Transmembrane</keyword>